<comment type="caution">
    <text evidence="4">The sequence shown here is derived from an EMBL/GenBank/DDBJ whole genome shotgun (WGS) entry which is preliminary data.</text>
</comment>
<evidence type="ECO:0000313" key="4">
    <source>
        <dbReference type="EMBL" id="EKC66777.1"/>
    </source>
</evidence>
<organism evidence="4">
    <name type="scientific">human gut metagenome</name>
    <dbReference type="NCBI Taxonomy" id="408170"/>
    <lineage>
        <taxon>unclassified sequences</taxon>
        <taxon>metagenomes</taxon>
        <taxon>organismal metagenomes</taxon>
    </lineage>
</organism>
<name>K1T1K8_9ZZZZ</name>
<gene>
    <name evidence="4" type="ORF">OBE_05768</name>
</gene>
<feature type="region of interest" description="Disordered" evidence="3">
    <location>
        <begin position="123"/>
        <end position="148"/>
    </location>
</feature>
<evidence type="ECO:0000256" key="3">
    <source>
        <dbReference type="SAM" id="MobiDB-lite"/>
    </source>
</evidence>
<accession>K1T1K8</accession>
<feature type="region of interest" description="Disordered" evidence="3">
    <location>
        <begin position="1"/>
        <end position="50"/>
    </location>
</feature>
<dbReference type="GO" id="GO:0034605">
    <property type="term" value="P:cellular response to heat"/>
    <property type="evidence" value="ECO:0007669"/>
    <property type="project" value="TreeGrafter"/>
</dbReference>
<dbReference type="EMBL" id="AJWZ01003962">
    <property type="protein sequence ID" value="EKC66777.1"/>
    <property type="molecule type" value="Genomic_DNA"/>
</dbReference>
<dbReference type="GO" id="GO:0005737">
    <property type="term" value="C:cytoplasm"/>
    <property type="evidence" value="ECO:0007669"/>
    <property type="project" value="TreeGrafter"/>
</dbReference>
<proteinExistence type="predicted"/>
<dbReference type="AlphaFoldDB" id="K1T1K8"/>
<protein>
    <submittedName>
        <fullName evidence="4">ATP-dependent chaperone ClpB</fullName>
    </submittedName>
</protein>
<dbReference type="InterPro" id="IPR050130">
    <property type="entry name" value="ClpA_ClpB"/>
</dbReference>
<keyword evidence="2" id="KW-0067">ATP-binding</keyword>
<dbReference type="PANTHER" id="PTHR11638">
    <property type="entry name" value="ATP-DEPENDENT CLP PROTEASE"/>
    <property type="match status" value="1"/>
</dbReference>
<sequence length="148" mass="15941">GEDDEEAGKTATFPFLNRLFSNGGEPAPKEETPAEDGSRREKKEGKPNGKRKFLEGYCISLNRKAKEGKLDPVIGRAEEIERVIQILNRRQKNNPCLIGEPGVGKTAIAEGLAQRIVAGDVPFKLRDKGGLPPRPDGAGGRDSVPGPV</sequence>
<dbReference type="GO" id="GO:0005524">
    <property type="term" value="F:ATP binding"/>
    <property type="evidence" value="ECO:0007669"/>
    <property type="project" value="UniProtKB-KW"/>
</dbReference>
<reference evidence="4" key="1">
    <citation type="journal article" date="2013" name="Environ. Microbiol.">
        <title>Microbiota from the distal guts of lean and obese adolescents exhibit partial functional redundancy besides clear differences in community structure.</title>
        <authorList>
            <person name="Ferrer M."/>
            <person name="Ruiz A."/>
            <person name="Lanza F."/>
            <person name="Haange S.B."/>
            <person name="Oberbach A."/>
            <person name="Till H."/>
            <person name="Bargiela R."/>
            <person name="Campoy C."/>
            <person name="Segura M.T."/>
            <person name="Richter M."/>
            <person name="von Bergen M."/>
            <person name="Seifert J."/>
            <person name="Suarez A."/>
        </authorList>
    </citation>
    <scope>NUCLEOTIDE SEQUENCE</scope>
</reference>
<dbReference type="Gene3D" id="3.40.50.300">
    <property type="entry name" value="P-loop containing nucleotide triphosphate hydrolases"/>
    <property type="match status" value="1"/>
</dbReference>
<feature type="non-terminal residue" evidence="4">
    <location>
        <position position="1"/>
    </location>
</feature>
<dbReference type="CDD" id="cd00009">
    <property type="entry name" value="AAA"/>
    <property type="match status" value="1"/>
</dbReference>
<dbReference type="PANTHER" id="PTHR11638:SF18">
    <property type="entry name" value="HEAT SHOCK PROTEIN 104"/>
    <property type="match status" value="1"/>
</dbReference>
<evidence type="ECO:0000256" key="2">
    <source>
        <dbReference type="ARBA" id="ARBA00022840"/>
    </source>
</evidence>
<evidence type="ECO:0000256" key="1">
    <source>
        <dbReference type="ARBA" id="ARBA00022741"/>
    </source>
</evidence>
<dbReference type="SUPFAM" id="SSF52540">
    <property type="entry name" value="P-loop containing nucleoside triphosphate hydrolases"/>
    <property type="match status" value="1"/>
</dbReference>
<dbReference type="InterPro" id="IPR027417">
    <property type="entry name" value="P-loop_NTPase"/>
</dbReference>
<keyword evidence="1" id="KW-0547">Nucleotide-binding</keyword>
<feature type="compositionally biased region" description="Basic and acidic residues" evidence="3">
    <location>
        <begin position="27"/>
        <end position="47"/>
    </location>
</feature>
<dbReference type="GO" id="GO:0016887">
    <property type="term" value="F:ATP hydrolysis activity"/>
    <property type="evidence" value="ECO:0007669"/>
    <property type="project" value="TreeGrafter"/>
</dbReference>